<accession>A0AA96ZX92</accession>
<sequence>MIGLKEMGYTLVGTSILAIIIFAWYAFGTDFINFDYSSNTQQFIATFVGVAICLVSYVIAKPQS</sequence>
<reference evidence="2 3" key="1">
    <citation type="submission" date="2023-07" db="EMBL/GenBank/DDBJ databases">
        <title>Closed genome sequence of Methanosarcinaceae archaeon Am2.</title>
        <authorList>
            <person name="Poehlein A."/>
            <person name="Protasov E."/>
            <person name="Platt K."/>
            <person name="Reeh H."/>
            <person name="Daniel R."/>
            <person name="Brune A."/>
        </authorList>
    </citation>
    <scope>NUCLEOTIDE SEQUENCE [LARGE SCALE GENOMIC DNA]</scope>
    <source>
        <strain evidence="2 3">Am2</strain>
    </source>
</reference>
<feature type="transmembrane region" description="Helical" evidence="1">
    <location>
        <begin position="7"/>
        <end position="27"/>
    </location>
</feature>
<keyword evidence="1" id="KW-0812">Transmembrane</keyword>
<gene>
    <name evidence="2" type="ORF">MsAm2_05740</name>
</gene>
<dbReference type="Proteomes" id="UP001304970">
    <property type="component" value="Chromosome"/>
</dbReference>
<organism evidence="2 3">
    <name type="scientific">Methanolapillus ohkumae</name>
    <dbReference type="NCBI Taxonomy" id="3028298"/>
    <lineage>
        <taxon>Archaea</taxon>
        <taxon>Methanobacteriati</taxon>
        <taxon>Methanobacteriota</taxon>
        <taxon>Stenosarchaea group</taxon>
        <taxon>Methanomicrobia</taxon>
        <taxon>Methanosarcinales</taxon>
        <taxon>Methanosarcinaceae</taxon>
        <taxon>Methanolapillus</taxon>
    </lineage>
</organism>
<dbReference type="EMBL" id="CP131061">
    <property type="protein sequence ID" value="WNY26797.1"/>
    <property type="molecule type" value="Genomic_DNA"/>
</dbReference>
<evidence type="ECO:0000313" key="2">
    <source>
        <dbReference type="EMBL" id="WNY26797.1"/>
    </source>
</evidence>
<evidence type="ECO:0000256" key="1">
    <source>
        <dbReference type="SAM" id="Phobius"/>
    </source>
</evidence>
<keyword evidence="1" id="KW-0472">Membrane</keyword>
<feature type="transmembrane region" description="Helical" evidence="1">
    <location>
        <begin position="42"/>
        <end position="60"/>
    </location>
</feature>
<dbReference type="AlphaFoldDB" id="A0AA96ZX92"/>
<proteinExistence type="predicted"/>
<dbReference type="GeneID" id="89227982"/>
<name>A0AA96ZX92_9EURY</name>
<evidence type="ECO:0000313" key="3">
    <source>
        <dbReference type="Proteomes" id="UP001304970"/>
    </source>
</evidence>
<keyword evidence="3" id="KW-1185">Reference proteome</keyword>
<keyword evidence="1" id="KW-1133">Transmembrane helix</keyword>
<protein>
    <submittedName>
        <fullName evidence="2">Uncharacterized protein</fullName>
    </submittedName>
</protein>
<dbReference type="RefSeq" id="WP_338098307.1">
    <property type="nucleotide sequence ID" value="NZ_CP131061.1"/>
</dbReference>